<reference evidence="2" key="1">
    <citation type="submission" date="2020-10" db="EMBL/GenBank/DDBJ databases">
        <title>Bacterium isolated from coastal waters sediment.</title>
        <authorList>
            <person name="Chen R.-J."/>
            <person name="Lu D.-C."/>
            <person name="Zhu K.-L."/>
            <person name="Du Z.-J."/>
        </authorList>
    </citation>
    <scope>NUCLEOTIDE SEQUENCE</scope>
    <source>
        <strain evidence="2">N1Y112</strain>
    </source>
</reference>
<accession>A0A8J7FHJ4</accession>
<feature type="transmembrane region" description="Helical" evidence="1">
    <location>
        <begin position="37"/>
        <end position="58"/>
    </location>
</feature>
<evidence type="ECO:0000256" key="1">
    <source>
        <dbReference type="SAM" id="Phobius"/>
    </source>
</evidence>
<feature type="transmembrane region" description="Helical" evidence="1">
    <location>
        <begin position="12"/>
        <end position="31"/>
    </location>
</feature>
<dbReference type="EMBL" id="JADEYS010000002">
    <property type="protein sequence ID" value="MBE9396193.1"/>
    <property type="molecule type" value="Genomic_DNA"/>
</dbReference>
<gene>
    <name evidence="2" type="ORF">IOQ59_02835</name>
</gene>
<evidence type="ECO:0000313" key="2">
    <source>
        <dbReference type="EMBL" id="MBE9396193.1"/>
    </source>
</evidence>
<proteinExistence type="predicted"/>
<sequence>MSDDKHNTSKLSNIIAIVVSALFAAVAIGGYQRTNDITQLMLFMALAVVAFGIVKLLFVGINKLLDSIGDDRP</sequence>
<keyword evidence="3" id="KW-1185">Reference proteome</keyword>
<keyword evidence="1" id="KW-1133">Transmembrane helix</keyword>
<organism evidence="2 3">
    <name type="scientific">Pontibacterium sinense</name>
    <dbReference type="NCBI Taxonomy" id="2781979"/>
    <lineage>
        <taxon>Bacteria</taxon>
        <taxon>Pseudomonadati</taxon>
        <taxon>Pseudomonadota</taxon>
        <taxon>Gammaproteobacteria</taxon>
        <taxon>Oceanospirillales</taxon>
        <taxon>Oceanospirillaceae</taxon>
        <taxon>Pontibacterium</taxon>
    </lineage>
</organism>
<keyword evidence="1" id="KW-0812">Transmembrane</keyword>
<dbReference type="AlphaFoldDB" id="A0A8J7FHJ4"/>
<dbReference type="Proteomes" id="UP000640333">
    <property type="component" value="Unassembled WGS sequence"/>
</dbReference>
<evidence type="ECO:0000313" key="3">
    <source>
        <dbReference type="Proteomes" id="UP000640333"/>
    </source>
</evidence>
<protein>
    <submittedName>
        <fullName evidence="2">Uncharacterized protein</fullName>
    </submittedName>
</protein>
<dbReference type="RefSeq" id="WP_193951744.1">
    <property type="nucleotide sequence ID" value="NZ_JADEYS010000002.1"/>
</dbReference>
<keyword evidence="1" id="KW-0472">Membrane</keyword>
<comment type="caution">
    <text evidence="2">The sequence shown here is derived from an EMBL/GenBank/DDBJ whole genome shotgun (WGS) entry which is preliminary data.</text>
</comment>
<name>A0A8J7FHJ4_9GAMM</name>